<protein>
    <submittedName>
        <fullName evidence="2">DUF3995 domain-containing protein</fullName>
    </submittedName>
</protein>
<accession>A0A926RWF9</accession>
<feature type="transmembrane region" description="Helical" evidence="1">
    <location>
        <begin position="7"/>
        <end position="27"/>
    </location>
</feature>
<feature type="transmembrane region" description="Helical" evidence="1">
    <location>
        <begin position="84"/>
        <end position="112"/>
    </location>
</feature>
<name>A0A926RWF9_9BACI</name>
<proteinExistence type="predicted"/>
<dbReference type="EMBL" id="JACXAI010000012">
    <property type="protein sequence ID" value="MBD1380748.1"/>
    <property type="molecule type" value="Genomic_DNA"/>
</dbReference>
<evidence type="ECO:0000313" key="3">
    <source>
        <dbReference type="Proteomes" id="UP000626844"/>
    </source>
</evidence>
<dbReference type="Proteomes" id="UP000626844">
    <property type="component" value="Unassembled WGS sequence"/>
</dbReference>
<comment type="caution">
    <text evidence="2">The sequence shown here is derived from an EMBL/GenBank/DDBJ whole genome shotgun (WGS) entry which is preliminary data.</text>
</comment>
<dbReference type="Pfam" id="PF13160">
    <property type="entry name" value="DUF3995"/>
    <property type="match status" value="1"/>
</dbReference>
<dbReference type="InterPro" id="IPR025058">
    <property type="entry name" value="DUF3995"/>
</dbReference>
<evidence type="ECO:0000313" key="2">
    <source>
        <dbReference type="EMBL" id="MBD1380748.1"/>
    </source>
</evidence>
<dbReference type="RefSeq" id="WP_191158347.1">
    <property type="nucleotide sequence ID" value="NZ_JACXAI010000012.1"/>
</dbReference>
<feature type="transmembrane region" description="Helical" evidence="1">
    <location>
        <begin position="51"/>
        <end position="72"/>
    </location>
</feature>
<dbReference type="AlphaFoldDB" id="A0A926RWF9"/>
<keyword evidence="3" id="KW-1185">Reference proteome</keyword>
<keyword evidence="1" id="KW-0472">Membrane</keyword>
<sequence length="166" mass="19124">MKTNKGFLYAGVTWSILFAVMSFYWAMGGMLGVRSVGGAIYEMSLNPPPSFIAIVWITGFIKLLGAVWLLMLLMKWGNSRIQKLVYFITKIAGLFLFLYGLLNFITIFLSSIGVIDFELSKYATFWRLVFWEPFWMIGGIFYFFSIRKTTTHPFRIQTNSKSKLNS</sequence>
<reference evidence="2" key="1">
    <citation type="submission" date="2020-09" db="EMBL/GenBank/DDBJ databases">
        <title>A novel bacterium of genus Bacillus, isolated from South China Sea.</title>
        <authorList>
            <person name="Huang H."/>
            <person name="Mo K."/>
            <person name="Hu Y."/>
        </authorList>
    </citation>
    <scope>NUCLEOTIDE SEQUENCE</scope>
    <source>
        <strain evidence="2">IB182487</strain>
    </source>
</reference>
<keyword evidence="1" id="KW-0812">Transmembrane</keyword>
<keyword evidence="1" id="KW-1133">Transmembrane helix</keyword>
<gene>
    <name evidence="2" type="ORF">IC621_10950</name>
</gene>
<evidence type="ECO:0000256" key="1">
    <source>
        <dbReference type="SAM" id="Phobius"/>
    </source>
</evidence>
<feature type="transmembrane region" description="Helical" evidence="1">
    <location>
        <begin position="124"/>
        <end position="145"/>
    </location>
</feature>
<organism evidence="2 3">
    <name type="scientific">Metabacillus arenae</name>
    <dbReference type="NCBI Taxonomy" id="2771434"/>
    <lineage>
        <taxon>Bacteria</taxon>
        <taxon>Bacillati</taxon>
        <taxon>Bacillota</taxon>
        <taxon>Bacilli</taxon>
        <taxon>Bacillales</taxon>
        <taxon>Bacillaceae</taxon>
        <taxon>Metabacillus</taxon>
    </lineage>
</organism>